<dbReference type="AlphaFoldDB" id="A0A137P573"/>
<accession>A0A137P573</accession>
<proteinExistence type="predicted"/>
<sequence length="171" mass="19763">MHYYNSCIQKKLTQCGWIRIGKAIIWVGTVSNIHGPETFIGDESQMVYEKIQYIKPAQIVIGYNTRGLIEGNTQINNEVRTRDLLQQPLENTLFPVSSHLNECVMFNKYPGVDAVVERFIPILGRRRYTINLDDFLEVLNKVQPSSKREGFATIPNYYQLRIVRKTLINSP</sequence>
<gene>
    <name evidence="1" type="ORF">CONCODRAFT_7335</name>
</gene>
<organism evidence="1 2">
    <name type="scientific">Conidiobolus coronatus (strain ATCC 28846 / CBS 209.66 / NRRL 28638)</name>
    <name type="common">Delacroixia coronata</name>
    <dbReference type="NCBI Taxonomy" id="796925"/>
    <lineage>
        <taxon>Eukaryota</taxon>
        <taxon>Fungi</taxon>
        <taxon>Fungi incertae sedis</taxon>
        <taxon>Zoopagomycota</taxon>
        <taxon>Entomophthoromycotina</taxon>
        <taxon>Entomophthoromycetes</taxon>
        <taxon>Entomophthorales</taxon>
        <taxon>Ancylistaceae</taxon>
        <taxon>Conidiobolus</taxon>
    </lineage>
</organism>
<dbReference type="Proteomes" id="UP000070444">
    <property type="component" value="Unassembled WGS sequence"/>
</dbReference>
<keyword evidence="2" id="KW-1185">Reference proteome</keyword>
<protein>
    <submittedName>
        <fullName evidence="1">Uncharacterized protein</fullName>
    </submittedName>
</protein>
<evidence type="ECO:0000313" key="2">
    <source>
        <dbReference type="Proteomes" id="UP000070444"/>
    </source>
</evidence>
<evidence type="ECO:0000313" key="1">
    <source>
        <dbReference type="EMBL" id="KXN70099.1"/>
    </source>
</evidence>
<name>A0A137P573_CONC2</name>
<dbReference type="EMBL" id="KQ964512">
    <property type="protein sequence ID" value="KXN70099.1"/>
    <property type="molecule type" value="Genomic_DNA"/>
</dbReference>
<reference evidence="1 2" key="1">
    <citation type="journal article" date="2015" name="Genome Biol. Evol.">
        <title>Phylogenomic analyses indicate that early fungi evolved digesting cell walls of algal ancestors of land plants.</title>
        <authorList>
            <person name="Chang Y."/>
            <person name="Wang S."/>
            <person name="Sekimoto S."/>
            <person name="Aerts A.L."/>
            <person name="Choi C."/>
            <person name="Clum A."/>
            <person name="LaButti K.M."/>
            <person name="Lindquist E.A."/>
            <person name="Yee Ngan C."/>
            <person name="Ohm R.A."/>
            <person name="Salamov A.A."/>
            <person name="Grigoriev I.V."/>
            <person name="Spatafora J.W."/>
            <person name="Berbee M.L."/>
        </authorList>
    </citation>
    <scope>NUCLEOTIDE SEQUENCE [LARGE SCALE GENOMIC DNA]</scope>
    <source>
        <strain evidence="1 2">NRRL 28638</strain>
    </source>
</reference>